<reference evidence="2 3" key="1">
    <citation type="submission" date="2019-08" db="EMBL/GenBank/DDBJ databases">
        <authorList>
            <person name="Alioto T."/>
            <person name="Alioto T."/>
            <person name="Gomez Garrido J."/>
        </authorList>
    </citation>
    <scope>NUCLEOTIDE SEQUENCE [LARGE SCALE GENOMIC DNA]</scope>
</reference>
<dbReference type="OrthoDB" id="10070083at2759"/>
<protein>
    <submittedName>
        <fullName evidence="2">Uncharacterized protein</fullName>
    </submittedName>
</protein>
<keyword evidence="3" id="KW-1185">Reference proteome</keyword>
<evidence type="ECO:0000313" key="3">
    <source>
        <dbReference type="Proteomes" id="UP000325440"/>
    </source>
</evidence>
<name>A0A5E4N9F5_9HEMI</name>
<evidence type="ECO:0000313" key="2">
    <source>
        <dbReference type="EMBL" id="VVC41433.1"/>
    </source>
</evidence>
<dbReference type="EMBL" id="CABPRJ010001919">
    <property type="protein sequence ID" value="VVC41433.1"/>
    <property type="molecule type" value="Genomic_DNA"/>
</dbReference>
<feature type="transmembrane region" description="Helical" evidence="1">
    <location>
        <begin position="84"/>
        <end position="105"/>
    </location>
</feature>
<keyword evidence="1" id="KW-1133">Transmembrane helix</keyword>
<dbReference type="Proteomes" id="UP000325440">
    <property type="component" value="Unassembled WGS sequence"/>
</dbReference>
<keyword evidence="1" id="KW-0812">Transmembrane</keyword>
<keyword evidence="1" id="KW-0472">Membrane</keyword>
<dbReference type="AlphaFoldDB" id="A0A5E4N9F5"/>
<organism evidence="2 3">
    <name type="scientific">Cinara cedri</name>
    <dbReference type="NCBI Taxonomy" id="506608"/>
    <lineage>
        <taxon>Eukaryota</taxon>
        <taxon>Metazoa</taxon>
        <taxon>Ecdysozoa</taxon>
        <taxon>Arthropoda</taxon>
        <taxon>Hexapoda</taxon>
        <taxon>Insecta</taxon>
        <taxon>Pterygota</taxon>
        <taxon>Neoptera</taxon>
        <taxon>Paraneoptera</taxon>
        <taxon>Hemiptera</taxon>
        <taxon>Sternorrhyncha</taxon>
        <taxon>Aphidomorpha</taxon>
        <taxon>Aphidoidea</taxon>
        <taxon>Aphididae</taxon>
        <taxon>Lachninae</taxon>
        <taxon>Cinara</taxon>
    </lineage>
</organism>
<proteinExistence type="predicted"/>
<sequence length="165" mass="17803">MKTRTIDTATTVIVQRTPPSRRPAQPATMLSAVTAAFRPLPLILQALVLLDVGAVSASICKSNLCTREQYCCGDGQCCDNVYSLWYLCGGVAVMLFVVGSFCPVIRQCCCPRTTVMVKYVPVPTSPTKFKYSDRGDSGGKLQCTRVDVTLPMPPPATTTDVTNCI</sequence>
<evidence type="ECO:0000256" key="1">
    <source>
        <dbReference type="SAM" id="Phobius"/>
    </source>
</evidence>
<gene>
    <name evidence="2" type="ORF">CINCED_3A001932</name>
</gene>
<accession>A0A5E4N9F5</accession>